<dbReference type="Gene3D" id="4.10.280.10">
    <property type="entry name" value="Helix-loop-helix DNA-binding domain"/>
    <property type="match status" value="1"/>
</dbReference>
<proteinExistence type="predicted"/>
<evidence type="ECO:0000256" key="8">
    <source>
        <dbReference type="SAM" id="MobiDB-lite"/>
    </source>
</evidence>
<evidence type="ECO:0000256" key="4">
    <source>
        <dbReference type="ARBA" id="ARBA00022902"/>
    </source>
</evidence>
<dbReference type="GO" id="GO:0046982">
    <property type="term" value="F:protein heterodimerization activity"/>
    <property type="evidence" value="ECO:0007669"/>
    <property type="project" value="UniProtKB-ARBA"/>
</dbReference>
<gene>
    <name evidence="10" type="primary">SSS_683g</name>
    <name evidence="10" type="ORF">SSS_683</name>
</gene>
<dbReference type="GO" id="GO:0005634">
    <property type="term" value="C:nucleus"/>
    <property type="evidence" value="ECO:0007669"/>
    <property type="project" value="UniProtKB-SubCell"/>
</dbReference>
<dbReference type="GO" id="GO:0070888">
    <property type="term" value="F:E-box binding"/>
    <property type="evidence" value="ECO:0007669"/>
    <property type="project" value="TreeGrafter"/>
</dbReference>
<dbReference type="GO" id="GO:0061564">
    <property type="term" value="P:axon development"/>
    <property type="evidence" value="ECO:0007669"/>
    <property type="project" value="TreeGrafter"/>
</dbReference>
<evidence type="ECO:0000256" key="2">
    <source>
        <dbReference type="ARBA" id="ARBA00022473"/>
    </source>
</evidence>
<keyword evidence="3" id="KW-0221">Differentiation</keyword>
<dbReference type="Pfam" id="PF00010">
    <property type="entry name" value="HLH"/>
    <property type="match status" value="1"/>
</dbReference>
<feature type="domain" description="BHLH" evidence="9">
    <location>
        <begin position="266"/>
        <end position="318"/>
    </location>
</feature>
<reference evidence="10" key="2">
    <citation type="submission" date="2020-01" db="EMBL/GenBank/DDBJ databases">
        <authorList>
            <person name="Korhonen P.K.K."/>
            <person name="Guangxu M.G."/>
            <person name="Wang T.W."/>
            <person name="Stroehlein A.J.S."/>
            <person name="Young N.D."/>
            <person name="Ang C.-S.A."/>
            <person name="Fernando D.W.F."/>
            <person name="Lu H.L."/>
            <person name="Taylor S.T."/>
            <person name="Ehtesham M.E.M."/>
            <person name="Najaraj S.H.N."/>
            <person name="Harsha G.H.G."/>
            <person name="Madugundu A.M."/>
            <person name="Renuse S.R."/>
            <person name="Holt D.H."/>
            <person name="Pandey A.P."/>
            <person name="Papenfuss A.P."/>
            <person name="Gasser R.B.G."/>
            <person name="Fischer K.F."/>
        </authorList>
    </citation>
    <scope>NUCLEOTIDE SEQUENCE</scope>
    <source>
        <strain evidence="10">SSS_KF_BRIS2020</strain>
    </source>
</reference>
<organism evidence="10">
    <name type="scientific">Sarcoptes scabiei</name>
    <name type="common">Itch mite</name>
    <name type="synonym">Acarus scabiei</name>
    <dbReference type="NCBI Taxonomy" id="52283"/>
    <lineage>
        <taxon>Eukaryota</taxon>
        <taxon>Metazoa</taxon>
        <taxon>Ecdysozoa</taxon>
        <taxon>Arthropoda</taxon>
        <taxon>Chelicerata</taxon>
        <taxon>Arachnida</taxon>
        <taxon>Acari</taxon>
        <taxon>Acariformes</taxon>
        <taxon>Sarcoptiformes</taxon>
        <taxon>Astigmata</taxon>
        <taxon>Psoroptidia</taxon>
        <taxon>Sarcoptoidea</taxon>
        <taxon>Sarcoptidae</taxon>
        <taxon>Sarcoptinae</taxon>
        <taxon>Sarcoptes</taxon>
    </lineage>
</organism>
<dbReference type="GO" id="GO:0016360">
    <property type="term" value="P:sensory organ precursor cell fate determination"/>
    <property type="evidence" value="ECO:0007669"/>
    <property type="project" value="UniProtKB-ARBA"/>
</dbReference>
<keyword evidence="4" id="KW-0524">Neurogenesis</keyword>
<dbReference type="SUPFAM" id="SSF47459">
    <property type="entry name" value="HLH, helix-loop-helix DNA-binding domain"/>
    <property type="match status" value="1"/>
</dbReference>
<comment type="subcellular location">
    <subcellularLocation>
        <location evidence="1">Nucleus</location>
    </subcellularLocation>
</comment>
<dbReference type="EMBL" id="WVUK01000065">
    <property type="protein sequence ID" value="KAF7488847.1"/>
    <property type="molecule type" value="Genomic_DNA"/>
</dbReference>
<evidence type="ECO:0000259" key="9">
    <source>
        <dbReference type="PROSITE" id="PS50888"/>
    </source>
</evidence>
<evidence type="ECO:0000256" key="7">
    <source>
        <dbReference type="ARBA" id="ARBA00023242"/>
    </source>
</evidence>
<dbReference type="PROSITE" id="PS50888">
    <property type="entry name" value="BHLH"/>
    <property type="match status" value="1"/>
</dbReference>
<keyword evidence="12" id="KW-1185">Reference proteome</keyword>
<evidence type="ECO:0000256" key="3">
    <source>
        <dbReference type="ARBA" id="ARBA00022782"/>
    </source>
</evidence>
<dbReference type="FunFam" id="4.10.280.10:FF:000025">
    <property type="entry name" value="protein atonal homolog 7"/>
    <property type="match status" value="1"/>
</dbReference>
<keyword evidence="2" id="KW-0217">Developmental protein</keyword>
<keyword evidence="6" id="KW-0804">Transcription</keyword>
<reference evidence="12" key="1">
    <citation type="journal article" date="2020" name="PLoS Negl. Trop. Dis.">
        <title>High-quality nuclear genome for Sarcoptes scabiei-A critical resource for a neglected parasite.</title>
        <authorList>
            <person name="Korhonen P.K."/>
            <person name="Gasser R.B."/>
            <person name="Ma G."/>
            <person name="Wang T."/>
            <person name="Stroehlein A.J."/>
            <person name="Young N.D."/>
            <person name="Ang C.S."/>
            <person name="Fernando D.D."/>
            <person name="Lu H.C."/>
            <person name="Taylor S."/>
            <person name="Reynolds S.L."/>
            <person name="Mofiz E."/>
            <person name="Najaraj S.H."/>
            <person name="Gowda H."/>
            <person name="Madugundu A."/>
            <person name="Renuse S."/>
            <person name="Holt D."/>
            <person name="Pandey A."/>
            <person name="Papenfuss A.T."/>
            <person name="Fischer K."/>
        </authorList>
    </citation>
    <scope>NUCLEOTIDE SEQUENCE [LARGE SCALE GENOMIC DNA]</scope>
</reference>
<dbReference type="InterPro" id="IPR036638">
    <property type="entry name" value="HLH_DNA-bd_sf"/>
</dbReference>
<evidence type="ECO:0000313" key="10">
    <source>
        <dbReference type="EMBL" id="KAF7488847.1"/>
    </source>
</evidence>
<evidence type="ECO:0000256" key="6">
    <source>
        <dbReference type="ARBA" id="ARBA00023163"/>
    </source>
</evidence>
<keyword evidence="7" id="KW-0539">Nucleus</keyword>
<dbReference type="CDD" id="cd19715">
    <property type="entry name" value="bHLH_TS_amos_like"/>
    <property type="match status" value="1"/>
</dbReference>
<dbReference type="InterPro" id="IPR050359">
    <property type="entry name" value="bHLH_transcription_factors"/>
</dbReference>
<evidence type="ECO:0000313" key="11">
    <source>
        <dbReference type="EnsemblMetazoa" id="KAF7488847.1"/>
    </source>
</evidence>
<sequence length="354" mass="40751">MLTMTNLNVNRDPRLTRSLYLYSSMLRSPSTPSSTSLISSSNLVCSQISDPINQMNSDRYGSFSEASNSPVITTPSSAKNLIFQFKDNHQYYYNSSASLENHLPLPKFSHENFDHQQQPYLAGNRHQNDLESRDDFRLNEEIDLRPSYDLHSSSLSTALSQQQKQQSFANDQRKKLIYYKNNRSFSDQENEINVENLHCAMRTSDVLSTMIKPQSKSSSSNRSVRQRSSREKQPKKSNHYQQQQQQQQHSNRQQTRPPISTIILKKRRIAANARERKRMHSLNTAFDRLRQVVPSIGDDRKLSKFETLQMAQSYIMALSDLLACGTTSSSKALKKINENNFEDGDDDNTESDQY</sequence>
<evidence type="ECO:0000313" key="12">
    <source>
        <dbReference type="Proteomes" id="UP000070412"/>
    </source>
</evidence>
<evidence type="ECO:0000256" key="1">
    <source>
        <dbReference type="ARBA" id="ARBA00004123"/>
    </source>
</evidence>
<dbReference type="InterPro" id="IPR011598">
    <property type="entry name" value="bHLH_dom"/>
</dbReference>
<dbReference type="GO" id="GO:0045944">
    <property type="term" value="P:positive regulation of transcription by RNA polymerase II"/>
    <property type="evidence" value="ECO:0007669"/>
    <property type="project" value="TreeGrafter"/>
</dbReference>
<dbReference type="Proteomes" id="UP000070412">
    <property type="component" value="Unassembled WGS sequence"/>
</dbReference>
<dbReference type="PANTHER" id="PTHR19290">
    <property type="entry name" value="BASIC HELIX-LOOP-HELIX PROTEIN NEUROGENIN-RELATED"/>
    <property type="match status" value="1"/>
</dbReference>
<evidence type="ECO:0000256" key="5">
    <source>
        <dbReference type="ARBA" id="ARBA00023015"/>
    </source>
</evidence>
<dbReference type="AlphaFoldDB" id="A0A834V918"/>
<dbReference type="EnsemblMetazoa" id="SSS_683s_mrna">
    <property type="protein sequence ID" value="KAF7488847.1"/>
    <property type="gene ID" value="SSS_683"/>
</dbReference>
<keyword evidence="5" id="KW-0805">Transcription regulation</keyword>
<dbReference type="OrthoDB" id="6161578at2759"/>
<accession>A0A834V918</accession>
<protein>
    <submittedName>
        <fullName evidence="10">Protein atonal -like protein 7</fullName>
    </submittedName>
</protein>
<reference evidence="11" key="3">
    <citation type="submission" date="2022-06" db="UniProtKB">
        <authorList>
            <consortium name="EnsemblMetazoa"/>
        </authorList>
    </citation>
    <scope>IDENTIFICATION</scope>
</reference>
<dbReference type="SMART" id="SM00353">
    <property type="entry name" value="HLH"/>
    <property type="match status" value="1"/>
</dbReference>
<feature type="compositionally biased region" description="Low complexity" evidence="8">
    <location>
        <begin position="239"/>
        <end position="257"/>
    </location>
</feature>
<name>A0A834V918_SARSC</name>
<dbReference type="PANTHER" id="PTHR19290:SF162">
    <property type="entry name" value="TRANSCRIPTION FACTOR ATOH7"/>
    <property type="match status" value="1"/>
</dbReference>
<feature type="region of interest" description="Disordered" evidence="8">
    <location>
        <begin position="209"/>
        <end position="261"/>
    </location>
</feature>
<dbReference type="GO" id="GO:0000981">
    <property type="term" value="F:DNA-binding transcription factor activity, RNA polymerase II-specific"/>
    <property type="evidence" value="ECO:0007669"/>
    <property type="project" value="TreeGrafter"/>
</dbReference>